<feature type="domain" description="HTH tetR-type" evidence="6">
    <location>
        <begin position="16"/>
        <end position="76"/>
    </location>
</feature>
<dbReference type="SUPFAM" id="SSF46689">
    <property type="entry name" value="Homeodomain-like"/>
    <property type="match status" value="1"/>
</dbReference>
<dbReference type="PANTHER" id="PTHR47506">
    <property type="entry name" value="TRANSCRIPTIONAL REGULATORY PROTEIN"/>
    <property type="match status" value="1"/>
</dbReference>
<keyword evidence="4" id="KW-0804">Transcription</keyword>
<dbReference type="InterPro" id="IPR001647">
    <property type="entry name" value="HTH_TetR"/>
</dbReference>
<evidence type="ECO:0000259" key="6">
    <source>
        <dbReference type="PROSITE" id="PS50977"/>
    </source>
</evidence>
<keyword evidence="8" id="KW-1185">Reference proteome</keyword>
<dbReference type="GO" id="GO:0003677">
    <property type="term" value="F:DNA binding"/>
    <property type="evidence" value="ECO:0007669"/>
    <property type="project" value="UniProtKB-UniRule"/>
</dbReference>
<keyword evidence="3 5" id="KW-0238">DNA-binding</keyword>
<feature type="DNA-binding region" description="H-T-H motif" evidence="5">
    <location>
        <begin position="39"/>
        <end position="58"/>
    </location>
</feature>
<dbReference type="Proteomes" id="UP000198891">
    <property type="component" value="Unassembled WGS sequence"/>
</dbReference>
<dbReference type="EMBL" id="FNPZ01000005">
    <property type="protein sequence ID" value="SDZ47496.1"/>
    <property type="molecule type" value="Genomic_DNA"/>
</dbReference>
<gene>
    <name evidence="7" type="ORF">SAMN05216554_4034</name>
</gene>
<dbReference type="Pfam" id="PF00440">
    <property type="entry name" value="TetR_N"/>
    <property type="match status" value="1"/>
</dbReference>
<keyword evidence="2" id="KW-0805">Transcription regulation</keyword>
<evidence type="ECO:0000256" key="5">
    <source>
        <dbReference type="PROSITE-ProRule" id="PRU00335"/>
    </source>
</evidence>
<dbReference type="STRING" id="381665.SAMN05216554_4034"/>
<protein>
    <submittedName>
        <fullName evidence="7">Transcriptional regulator, TetR family</fullName>
    </submittedName>
</protein>
<dbReference type="PANTHER" id="PTHR47506:SF6">
    <property type="entry name" value="HTH-TYPE TRANSCRIPTIONAL REPRESSOR NEMR"/>
    <property type="match status" value="1"/>
</dbReference>
<evidence type="ECO:0000313" key="8">
    <source>
        <dbReference type="Proteomes" id="UP000198891"/>
    </source>
</evidence>
<name>A0A1H3TB77_9MICO</name>
<dbReference type="Gene3D" id="1.10.357.10">
    <property type="entry name" value="Tetracycline Repressor, domain 2"/>
    <property type="match status" value="1"/>
</dbReference>
<accession>A0A1H3TB77</accession>
<sequence length="205" mass="22695">MIVTNPGSRGRYAKSAAVRQRALEACVDAFGISGFYGATMKDVAARAGISYTGLLHHFPTKETLLLAVLEYRDSKGTQVYFEASSSIEDTPANAVRAMLEVAVQNETEPGLIALHSTLSSEATTPDHPAYEYFQSRYRALRQFYTGIFQVLASRGESNSTMSPEALAITFIALLDGLQVQWLYEQDRMHMRAVIADFLEMVIPKE</sequence>
<dbReference type="Pfam" id="PF13977">
    <property type="entry name" value="TetR_C_6"/>
    <property type="match status" value="1"/>
</dbReference>
<keyword evidence="1" id="KW-0678">Repressor</keyword>
<dbReference type="InterPro" id="IPR039538">
    <property type="entry name" value="BetI_C"/>
</dbReference>
<proteinExistence type="predicted"/>
<evidence type="ECO:0000256" key="4">
    <source>
        <dbReference type="ARBA" id="ARBA00023163"/>
    </source>
</evidence>
<dbReference type="InterPro" id="IPR009057">
    <property type="entry name" value="Homeodomain-like_sf"/>
</dbReference>
<organism evidence="7 8">
    <name type="scientific">Herbiconiux ginsengi</name>
    <dbReference type="NCBI Taxonomy" id="381665"/>
    <lineage>
        <taxon>Bacteria</taxon>
        <taxon>Bacillati</taxon>
        <taxon>Actinomycetota</taxon>
        <taxon>Actinomycetes</taxon>
        <taxon>Micrococcales</taxon>
        <taxon>Microbacteriaceae</taxon>
        <taxon>Herbiconiux</taxon>
    </lineage>
</organism>
<dbReference type="SUPFAM" id="SSF48498">
    <property type="entry name" value="Tetracyclin repressor-like, C-terminal domain"/>
    <property type="match status" value="1"/>
</dbReference>
<reference evidence="7 8" key="1">
    <citation type="submission" date="2016-10" db="EMBL/GenBank/DDBJ databases">
        <authorList>
            <person name="de Groot N.N."/>
        </authorList>
    </citation>
    <scope>NUCLEOTIDE SEQUENCE [LARGE SCALE GENOMIC DNA]</scope>
    <source>
        <strain evidence="7 8">CGMCC 4.3491</strain>
    </source>
</reference>
<dbReference type="InterPro" id="IPR036271">
    <property type="entry name" value="Tet_transcr_reg_TetR-rel_C_sf"/>
</dbReference>
<evidence type="ECO:0000256" key="1">
    <source>
        <dbReference type="ARBA" id="ARBA00022491"/>
    </source>
</evidence>
<dbReference type="PROSITE" id="PS50977">
    <property type="entry name" value="HTH_TETR_2"/>
    <property type="match status" value="1"/>
</dbReference>
<dbReference type="Gene3D" id="1.10.10.60">
    <property type="entry name" value="Homeodomain-like"/>
    <property type="match status" value="1"/>
</dbReference>
<evidence type="ECO:0000256" key="2">
    <source>
        <dbReference type="ARBA" id="ARBA00023015"/>
    </source>
</evidence>
<dbReference type="AlphaFoldDB" id="A0A1H3TB77"/>
<evidence type="ECO:0000313" key="7">
    <source>
        <dbReference type="EMBL" id="SDZ47496.1"/>
    </source>
</evidence>
<evidence type="ECO:0000256" key="3">
    <source>
        <dbReference type="ARBA" id="ARBA00023125"/>
    </source>
</evidence>